<protein>
    <submittedName>
        <fullName evidence="2">Uncharacterized protein</fullName>
    </submittedName>
</protein>
<evidence type="ECO:0000313" key="2">
    <source>
        <dbReference type="EMBL" id="KZV56775.1"/>
    </source>
</evidence>
<dbReference type="EMBL" id="KQ987801">
    <property type="protein sequence ID" value="KZV56775.1"/>
    <property type="molecule type" value="Genomic_DNA"/>
</dbReference>
<proteinExistence type="predicted"/>
<evidence type="ECO:0000256" key="1">
    <source>
        <dbReference type="SAM" id="MobiDB-lite"/>
    </source>
</evidence>
<dbReference type="Proteomes" id="UP000250235">
    <property type="component" value="Unassembled WGS sequence"/>
</dbReference>
<dbReference type="AlphaFoldDB" id="A0A2Z7DGJ8"/>
<feature type="region of interest" description="Disordered" evidence="1">
    <location>
        <begin position="93"/>
        <end position="152"/>
    </location>
</feature>
<sequence>MADLPAAGDPIMMIPKRGFKDRNQRSLVVQQIHLLPRAGSSLWKLFLSTFGFQIWIGLDITLREAKVAVSSYPRKLTTASGHQKLFIHKEIKTEPGSDQFHRETDTSTVGGGRSPNPVHDWKQDSFQATAARWQSDGGRERRGGEGWAALGG</sequence>
<name>A0A2Z7DGJ8_9LAMI</name>
<gene>
    <name evidence="2" type="ORF">F511_19169</name>
</gene>
<organism evidence="2 3">
    <name type="scientific">Dorcoceras hygrometricum</name>
    <dbReference type="NCBI Taxonomy" id="472368"/>
    <lineage>
        <taxon>Eukaryota</taxon>
        <taxon>Viridiplantae</taxon>
        <taxon>Streptophyta</taxon>
        <taxon>Embryophyta</taxon>
        <taxon>Tracheophyta</taxon>
        <taxon>Spermatophyta</taxon>
        <taxon>Magnoliopsida</taxon>
        <taxon>eudicotyledons</taxon>
        <taxon>Gunneridae</taxon>
        <taxon>Pentapetalae</taxon>
        <taxon>asterids</taxon>
        <taxon>lamiids</taxon>
        <taxon>Lamiales</taxon>
        <taxon>Gesneriaceae</taxon>
        <taxon>Didymocarpoideae</taxon>
        <taxon>Trichosporeae</taxon>
        <taxon>Loxocarpinae</taxon>
        <taxon>Dorcoceras</taxon>
    </lineage>
</organism>
<keyword evidence="3" id="KW-1185">Reference proteome</keyword>
<reference evidence="2 3" key="1">
    <citation type="journal article" date="2015" name="Proc. Natl. Acad. Sci. U.S.A.">
        <title>The resurrection genome of Boea hygrometrica: A blueprint for survival of dehydration.</title>
        <authorList>
            <person name="Xiao L."/>
            <person name="Yang G."/>
            <person name="Zhang L."/>
            <person name="Yang X."/>
            <person name="Zhao S."/>
            <person name="Ji Z."/>
            <person name="Zhou Q."/>
            <person name="Hu M."/>
            <person name="Wang Y."/>
            <person name="Chen M."/>
            <person name="Xu Y."/>
            <person name="Jin H."/>
            <person name="Xiao X."/>
            <person name="Hu G."/>
            <person name="Bao F."/>
            <person name="Hu Y."/>
            <person name="Wan P."/>
            <person name="Li L."/>
            <person name="Deng X."/>
            <person name="Kuang T."/>
            <person name="Xiang C."/>
            <person name="Zhu J.K."/>
            <person name="Oliver M.J."/>
            <person name="He Y."/>
        </authorList>
    </citation>
    <scope>NUCLEOTIDE SEQUENCE [LARGE SCALE GENOMIC DNA]</scope>
    <source>
        <strain evidence="3">cv. XS01</strain>
    </source>
</reference>
<evidence type="ECO:0000313" key="3">
    <source>
        <dbReference type="Proteomes" id="UP000250235"/>
    </source>
</evidence>
<feature type="compositionally biased region" description="Basic and acidic residues" evidence="1">
    <location>
        <begin position="93"/>
        <end position="105"/>
    </location>
</feature>
<accession>A0A2Z7DGJ8</accession>